<name>A0A8S5UNH6_9CAUD</name>
<evidence type="ECO:0000256" key="1">
    <source>
        <dbReference type="SAM" id="Phobius"/>
    </source>
</evidence>
<protein>
    <submittedName>
        <fullName evidence="2">Tail tape measure</fullName>
    </submittedName>
</protein>
<keyword evidence="1" id="KW-0812">Transmembrane</keyword>
<proteinExistence type="predicted"/>
<keyword evidence="1" id="KW-1133">Transmembrane helix</keyword>
<feature type="transmembrane region" description="Helical" evidence="1">
    <location>
        <begin position="254"/>
        <end position="276"/>
    </location>
</feature>
<feature type="transmembrane region" description="Helical" evidence="1">
    <location>
        <begin position="288"/>
        <end position="312"/>
    </location>
</feature>
<evidence type="ECO:0000313" key="2">
    <source>
        <dbReference type="EMBL" id="DAF95934.1"/>
    </source>
</evidence>
<sequence length="467" mass="50111">MAFSRAVISFFVNAESAKKQIADFKGTIKQTATDISQTFIGKFGGIAAIGGGVKALADIYTQTKKLADFSSTFSLPVEEVSRFSNVLSMFGGNTDESINDLKQLQQAITDFKTTGGGALRSVSAQVGLSLTNADGSIKTSMQVIDDLRGKFKGLSQSAQLKVAQELGLSSPATLQMLRASDEEYGKIRKQAEQMNVVNQGTADKVTQLSRILATMKQQWYGVGTVILDFVLKPLQQAAVFLSWFNNQSETTKKLFVGISGALLLFKPAVDVFVFLKSGIVGLIAPLKLVFALIAANPITATIAAIALGIVYFDDIKAAMDRFLATGTPFSEFCRGLIDDINLVLTPINKLGEAIGWVTAKISGGVKKPIEEMTDEEYADQQGISVEQARTIRKNREAFKGQLRSSGEVSAAQNAQIVNSTVNNSASTATTNNNKSSTVNQTFNFNGTSDEMQDKLVSIVKQGATGVR</sequence>
<accession>A0A8S5UNH6</accession>
<dbReference type="EMBL" id="BK016112">
    <property type="protein sequence ID" value="DAF95934.1"/>
    <property type="molecule type" value="Genomic_DNA"/>
</dbReference>
<reference evidence="2" key="1">
    <citation type="journal article" date="2021" name="Proc. Natl. Acad. Sci. U.S.A.">
        <title>A Catalog of Tens of Thousands of Viruses from Human Metagenomes Reveals Hidden Associations with Chronic Diseases.</title>
        <authorList>
            <person name="Tisza M.J."/>
            <person name="Buck C.B."/>
        </authorList>
    </citation>
    <scope>NUCLEOTIDE SEQUENCE</scope>
    <source>
        <strain evidence="2">CtwVB15</strain>
    </source>
</reference>
<keyword evidence="1" id="KW-0472">Membrane</keyword>
<organism evidence="2">
    <name type="scientific">Myoviridae sp. ctwVB15</name>
    <dbReference type="NCBI Taxonomy" id="2825208"/>
    <lineage>
        <taxon>Viruses</taxon>
        <taxon>Duplodnaviria</taxon>
        <taxon>Heunggongvirae</taxon>
        <taxon>Uroviricota</taxon>
        <taxon>Caudoviricetes</taxon>
    </lineage>
</organism>